<comment type="caution">
    <text evidence="1">The sequence shown here is derived from an EMBL/GenBank/DDBJ whole genome shotgun (WGS) entry which is preliminary data.</text>
</comment>
<keyword evidence="2" id="KW-1185">Reference proteome</keyword>
<dbReference type="AlphaFoldDB" id="A0A6N6NLA3"/>
<dbReference type="RefSeq" id="WP_158050282.1">
    <property type="nucleotide sequence ID" value="NZ_WAJR01000032.1"/>
</dbReference>
<organism evidence="1 2">
    <name type="scientific">Ellagibacter isourolithinifaciens</name>
    <dbReference type="NCBI Taxonomy" id="2137581"/>
    <lineage>
        <taxon>Bacteria</taxon>
        <taxon>Bacillati</taxon>
        <taxon>Actinomycetota</taxon>
        <taxon>Coriobacteriia</taxon>
        <taxon>Eggerthellales</taxon>
        <taxon>Eggerthellaceae</taxon>
        <taxon>Ellagibacter</taxon>
    </lineage>
</organism>
<dbReference type="GeneID" id="98658647"/>
<gene>
    <name evidence="1" type="ORF">F8C90_09505</name>
</gene>
<protein>
    <submittedName>
        <fullName evidence="1">Uncharacterized protein</fullName>
    </submittedName>
</protein>
<evidence type="ECO:0000313" key="2">
    <source>
        <dbReference type="Proteomes" id="UP000468668"/>
    </source>
</evidence>
<accession>A0A6N6NLA3</accession>
<sequence length="139" mass="15582">MLVFLDGRSAAVFASDYCTADPKRIKAVSRKALATAREFGLSGRCFAVTDTVANSFGIADVLAAGLTKAGYEVRRESYRGKFIKRYATPPGGPKSAEEAAYLEWMREKPGIDFEAFWLKYADEIDREQRAIDRWEAARR</sequence>
<evidence type="ECO:0000313" key="1">
    <source>
        <dbReference type="EMBL" id="KAB1636624.1"/>
    </source>
</evidence>
<name>A0A6N6NLA3_9ACTN</name>
<proteinExistence type="predicted"/>
<dbReference type="Proteomes" id="UP000468668">
    <property type="component" value="Unassembled WGS sequence"/>
</dbReference>
<reference evidence="1 2" key="1">
    <citation type="submission" date="2019-09" db="EMBL/GenBank/DDBJ databases">
        <title>Whole genome shotgun sequencing (WGS) of Ellagibacter isourolithinifaciens DSM 104140(T) and Adlercreutzia muris DSM 29508(T).</title>
        <authorList>
            <person name="Stoll D.A."/>
            <person name="Danylec N."/>
            <person name="Huch M."/>
        </authorList>
    </citation>
    <scope>NUCLEOTIDE SEQUENCE [LARGE SCALE GENOMIC DNA]</scope>
    <source>
        <strain evidence="1 2">DSM 104140</strain>
    </source>
</reference>
<dbReference type="EMBL" id="WAJR01000032">
    <property type="protein sequence ID" value="KAB1636624.1"/>
    <property type="molecule type" value="Genomic_DNA"/>
</dbReference>